<dbReference type="Pfam" id="PF01435">
    <property type="entry name" value="Peptidase_M48"/>
    <property type="match status" value="1"/>
</dbReference>
<evidence type="ECO:0000256" key="14">
    <source>
        <dbReference type="ARBA" id="ARBA00083451"/>
    </source>
</evidence>
<evidence type="ECO:0000256" key="2">
    <source>
        <dbReference type="ARBA" id="ARBA00012336"/>
    </source>
</evidence>
<keyword evidence="21" id="KW-1185">Reference proteome</keyword>
<feature type="binding site" evidence="16">
    <location>
        <position position="411"/>
    </location>
    <ligand>
        <name>Zn(2+)</name>
        <dbReference type="ChEBI" id="CHEBI:29105"/>
        <note>catalytic</note>
    </ligand>
</feature>
<feature type="domain" description="CAAX prenyl protease 1 N-terminal" evidence="19">
    <location>
        <begin position="44"/>
        <end position="227"/>
    </location>
</feature>
<keyword evidence="8 16" id="KW-0862">Zinc</keyword>
<sequence>MDAVTTSIARLQLALDDDRIPWISTIHVLLLSVLAFELFVSLRQLRQYRKPAPPPTLAPHVSLETFEKSRAYGRDKLRFSLVTMVLEWALAATLISLHAYARVWNVAGHVMTLLGYKSDGEIPHSLLFLLISQLITSVPMLPVSLYRHFVLEEKHGFNKMTLGTFFIDGVKEWFVGVCLVGPLMAGLIKLIRWAGDGFVAYVVVFLFAFQIIAMVLYPTLIQPLFNKLTPLPEGALRDRVVALARQLKFPLKSIYVIDGSKRSAHSNAYFYGAIPGGSKHIVIYDTLIEKSTPDEIEAVLAHELGHWAHSDPAKLLTLGQMQIVLSMSLFTLFIHNASLFRAFGFNLSTTAGIAAKISEASHQITGTINAASSVQVGYLPIVIGFELFQLVLSPTDSLLKFAINAAVRRMEYAADRFAALQPRAPATEAEKRAAEVYNANDVLPGEKPVDVHDKESYITLLGRALIKLHVQNLATMHHDPLYSAYHYSHPSLAERLSELEKIEARQAKKAE</sequence>
<comment type="similarity">
    <text evidence="13">Belongs to the peptidase M48A family.</text>
</comment>
<dbReference type="RefSeq" id="XP_025375379.1">
    <property type="nucleotide sequence ID" value="XM_025525208.1"/>
</dbReference>
<dbReference type="AlphaFoldDB" id="A0A316YGC0"/>
<dbReference type="EMBL" id="KZ819638">
    <property type="protein sequence ID" value="PWN88181.1"/>
    <property type="molecule type" value="Genomic_DNA"/>
</dbReference>
<feature type="binding site" evidence="16">
    <location>
        <position position="306"/>
    </location>
    <ligand>
        <name>Zn(2+)</name>
        <dbReference type="ChEBI" id="CHEBI:29105"/>
        <note>catalytic</note>
    </ligand>
</feature>
<dbReference type="GeneID" id="37047124"/>
<dbReference type="InParanoid" id="A0A316YGC0"/>
<comment type="cofactor">
    <cofactor evidence="16">
        <name>Zn(2+)</name>
        <dbReference type="ChEBI" id="CHEBI:29105"/>
    </cofactor>
    <text evidence="16">Binds 1 zinc ion per subunit.</text>
</comment>
<keyword evidence="11 17" id="KW-0472">Membrane</keyword>
<dbReference type="Pfam" id="PF16491">
    <property type="entry name" value="Peptidase_M48_N"/>
    <property type="match status" value="1"/>
</dbReference>
<dbReference type="GO" id="GO:0071586">
    <property type="term" value="P:CAAX-box protein processing"/>
    <property type="evidence" value="ECO:0007669"/>
    <property type="project" value="InterPro"/>
</dbReference>
<evidence type="ECO:0000256" key="15">
    <source>
        <dbReference type="PIRSR" id="PIRSR627057-1"/>
    </source>
</evidence>
<feature type="binding site" evidence="16">
    <location>
        <position position="302"/>
    </location>
    <ligand>
        <name>Zn(2+)</name>
        <dbReference type="ChEBI" id="CHEBI:29105"/>
        <note>catalytic</note>
    </ligand>
</feature>
<dbReference type="OrthoDB" id="360839at2759"/>
<dbReference type="InterPro" id="IPR027057">
    <property type="entry name" value="CAXX_Prtase_1"/>
</dbReference>
<evidence type="ECO:0000256" key="9">
    <source>
        <dbReference type="ARBA" id="ARBA00022989"/>
    </source>
</evidence>
<evidence type="ECO:0000313" key="21">
    <source>
        <dbReference type="Proteomes" id="UP000245768"/>
    </source>
</evidence>
<evidence type="ECO:0000256" key="16">
    <source>
        <dbReference type="PIRSR" id="PIRSR627057-2"/>
    </source>
</evidence>
<evidence type="ECO:0000256" key="8">
    <source>
        <dbReference type="ARBA" id="ARBA00022833"/>
    </source>
</evidence>
<evidence type="ECO:0000259" key="18">
    <source>
        <dbReference type="Pfam" id="PF01435"/>
    </source>
</evidence>
<dbReference type="Proteomes" id="UP000245768">
    <property type="component" value="Unassembled WGS sequence"/>
</dbReference>
<evidence type="ECO:0000256" key="10">
    <source>
        <dbReference type="ARBA" id="ARBA00023049"/>
    </source>
</evidence>
<feature type="transmembrane region" description="Helical" evidence="17">
    <location>
        <begin position="170"/>
        <end position="192"/>
    </location>
</feature>
<dbReference type="CDD" id="cd07343">
    <property type="entry name" value="M48A_Zmpste24p_like"/>
    <property type="match status" value="1"/>
</dbReference>
<dbReference type="GO" id="GO:0004222">
    <property type="term" value="F:metalloendopeptidase activity"/>
    <property type="evidence" value="ECO:0007669"/>
    <property type="project" value="InterPro"/>
</dbReference>
<evidence type="ECO:0000256" key="4">
    <source>
        <dbReference type="ARBA" id="ARBA00022692"/>
    </source>
</evidence>
<feature type="active site" evidence="15">
    <location>
        <position position="303"/>
    </location>
</feature>
<gene>
    <name evidence="20" type="ORF">FA10DRAFT_303170</name>
</gene>
<reference evidence="20 21" key="1">
    <citation type="journal article" date="2018" name="Mol. Biol. Evol.">
        <title>Broad Genomic Sampling Reveals a Smut Pathogenic Ancestry of the Fungal Clade Ustilaginomycotina.</title>
        <authorList>
            <person name="Kijpornyongpan T."/>
            <person name="Mondo S.J."/>
            <person name="Barry K."/>
            <person name="Sandor L."/>
            <person name="Lee J."/>
            <person name="Lipzen A."/>
            <person name="Pangilinan J."/>
            <person name="LaButti K."/>
            <person name="Hainaut M."/>
            <person name="Henrissat B."/>
            <person name="Grigoriev I.V."/>
            <person name="Spatafora J.W."/>
            <person name="Aime M.C."/>
        </authorList>
    </citation>
    <scope>NUCLEOTIDE SEQUENCE [LARGE SCALE GENOMIC DNA]</scope>
    <source>
        <strain evidence="20 21">MCA 4198</strain>
    </source>
</reference>
<evidence type="ECO:0000313" key="20">
    <source>
        <dbReference type="EMBL" id="PWN88181.1"/>
    </source>
</evidence>
<evidence type="ECO:0000256" key="12">
    <source>
        <dbReference type="ARBA" id="ARBA00044456"/>
    </source>
</evidence>
<accession>A0A316YGC0</accession>
<feature type="transmembrane region" description="Helical" evidence="17">
    <location>
        <begin position="126"/>
        <end position="149"/>
    </location>
</feature>
<feature type="domain" description="Peptidase M48" evidence="18">
    <location>
        <begin position="231"/>
        <end position="502"/>
    </location>
</feature>
<comment type="subcellular location">
    <subcellularLocation>
        <location evidence="1">Endoplasmic reticulum membrane</location>
        <topology evidence="1">Multi-pass membrane protein</topology>
    </subcellularLocation>
</comment>
<evidence type="ECO:0000259" key="19">
    <source>
        <dbReference type="Pfam" id="PF16491"/>
    </source>
</evidence>
<dbReference type="Gene3D" id="3.30.2010.10">
    <property type="entry name" value="Metalloproteases ('zincins'), catalytic domain"/>
    <property type="match status" value="1"/>
</dbReference>
<protein>
    <recommendedName>
        <fullName evidence="2">Ste24 endopeptidase</fullName>
        <ecNumber evidence="2">3.4.24.84</ecNumber>
    </recommendedName>
    <alternativeName>
        <fullName evidence="14">Prenyl protein-specific endoprotease 1</fullName>
    </alternativeName>
</protein>
<evidence type="ECO:0000256" key="11">
    <source>
        <dbReference type="ARBA" id="ARBA00023136"/>
    </source>
</evidence>
<evidence type="ECO:0000256" key="1">
    <source>
        <dbReference type="ARBA" id="ARBA00004477"/>
    </source>
</evidence>
<feature type="transmembrane region" description="Helical" evidence="17">
    <location>
        <begin position="198"/>
        <end position="217"/>
    </location>
</feature>
<dbReference type="EC" id="3.4.24.84" evidence="2"/>
<feature type="transmembrane region" description="Helical" evidence="17">
    <location>
        <begin position="20"/>
        <end position="40"/>
    </location>
</feature>
<dbReference type="FunFam" id="3.30.2010.10:FF:000002">
    <property type="entry name" value="CAAX prenyl protease"/>
    <property type="match status" value="1"/>
</dbReference>
<organism evidence="20 21">
    <name type="scientific">Acaromyces ingoldii</name>
    <dbReference type="NCBI Taxonomy" id="215250"/>
    <lineage>
        <taxon>Eukaryota</taxon>
        <taxon>Fungi</taxon>
        <taxon>Dikarya</taxon>
        <taxon>Basidiomycota</taxon>
        <taxon>Ustilaginomycotina</taxon>
        <taxon>Exobasidiomycetes</taxon>
        <taxon>Exobasidiales</taxon>
        <taxon>Cryptobasidiaceae</taxon>
        <taxon>Acaromyces</taxon>
    </lineage>
</organism>
<evidence type="ECO:0000256" key="7">
    <source>
        <dbReference type="ARBA" id="ARBA00022824"/>
    </source>
</evidence>
<keyword evidence="4 17" id="KW-0812">Transmembrane</keyword>
<dbReference type="InterPro" id="IPR032456">
    <property type="entry name" value="Peptidase_M48_N"/>
</dbReference>
<feature type="transmembrane region" description="Helical" evidence="17">
    <location>
        <begin position="79"/>
        <end position="101"/>
    </location>
</feature>
<dbReference type="GO" id="GO:0005789">
    <property type="term" value="C:endoplasmic reticulum membrane"/>
    <property type="evidence" value="ECO:0007669"/>
    <property type="project" value="UniProtKB-SubCell"/>
</dbReference>
<comment type="catalytic activity">
    <reaction evidence="12">
        <text>Hydrolyzes the peptide bond -P2-(S-farnesyl or geranylgeranyl)C-P1'-P2'-P3'-COOH where P1' and P2' are amino acids with aliphatic side chains and P3' is any C-terminal residue.</text>
        <dbReference type="EC" id="3.4.24.84"/>
    </reaction>
</comment>
<name>A0A316YGC0_9BASI</name>
<dbReference type="STRING" id="215250.A0A316YGC0"/>
<dbReference type="InterPro" id="IPR001915">
    <property type="entry name" value="Peptidase_M48"/>
</dbReference>
<dbReference type="FunCoup" id="A0A316YGC0">
    <property type="interactions" value="561"/>
</dbReference>
<keyword evidence="7" id="KW-0256">Endoplasmic reticulum</keyword>
<keyword evidence="6" id="KW-0378">Hydrolase</keyword>
<feature type="active site" description="Proton donor" evidence="15">
    <location>
        <position position="415"/>
    </location>
</feature>
<dbReference type="GO" id="GO:0046872">
    <property type="term" value="F:metal ion binding"/>
    <property type="evidence" value="ECO:0007669"/>
    <property type="project" value="UniProtKB-KW"/>
</dbReference>
<evidence type="ECO:0000256" key="6">
    <source>
        <dbReference type="ARBA" id="ARBA00022801"/>
    </source>
</evidence>
<keyword evidence="3" id="KW-0645">Protease</keyword>
<keyword evidence="9 17" id="KW-1133">Transmembrane helix</keyword>
<dbReference type="PANTHER" id="PTHR10120">
    <property type="entry name" value="CAAX PRENYL PROTEASE 1"/>
    <property type="match status" value="1"/>
</dbReference>
<evidence type="ECO:0000256" key="13">
    <source>
        <dbReference type="ARBA" id="ARBA00060927"/>
    </source>
</evidence>
<evidence type="ECO:0000256" key="17">
    <source>
        <dbReference type="SAM" id="Phobius"/>
    </source>
</evidence>
<proteinExistence type="inferred from homology"/>
<evidence type="ECO:0000256" key="3">
    <source>
        <dbReference type="ARBA" id="ARBA00022670"/>
    </source>
</evidence>
<keyword evidence="5 16" id="KW-0479">Metal-binding</keyword>
<keyword evidence="10" id="KW-0482">Metalloprotease</keyword>
<evidence type="ECO:0000256" key="5">
    <source>
        <dbReference type="ARBA" id="ARBA00022723"/>
    </source>
</evidence>